<dbReference type="EMBL" id="HACG01015454">
    <property type="protein sequence ID" value="CEK62319.1"/>
    <property type="molecule type" value="Transcribed_RNA"/>
</dbReference>
<protein>
    <submittedName>
        <fullName evidence="1">Uncharacterized protein</fullName>
    </submittedName>
</protein>
<reference evidence="1" key="1">
    <citation type="submission" date="2014-12" db="EMBL/GenBank/DDBJ databases">
        <title>Insight into the proteome of Arion vulgaris.</title>
        <authorList>
            <person name="Aradska J."/>
            <person name="Bulat T."/>
            <person name="Smidak R."/>
            <person name="Sarate P."/>
            <person name="Gangsoo J."/>
            <person name="Sialana F."/>
            <person name="Bilban M."/>
            <person name="Lubec G."/>
        </authorList>
    </citation>
    <scope>NUCLEOTIDE SEQUENCE</scope>
    <source>
        <tissue evidence="1">Skin</tissue>
    </source>
</reference>
<dbReference type="AlphaFoldDB" id="A0A0B6Z161"/>
<organism evidence="1">
    <name type="scientific">Arion vulgaris</name>
    <dbReference type="NCBI Taxonomy" id="1028688"/>
    <lineage>
        <taxon>Eukaryota</taxon>
        <taxon>Metazoa</taxon>
        <taxon>Spiralia</taxon>
        <taxon>Lophotrochozoa</taxon>
        <taxon>Mollusca</taxon>
        <taxon>Gastropoda</taxon>
        <taxon>Heterobranchia</taxon>
        <taxon>Euthyneura</taxon>
        <taxon>Panpulmonata</taxon>
        <taxon>Eupulmonata</taxon>
        <taxon>Stylommatophora</taxon>
        <taxon>Helicina</taxon>
        <taxon>Arionoidea</taxon>
        <taxon>Arionidae</taxon>
        <taxon>Arion</taxon>
    </lineage>
</organism>
<sequence>MSHLTHAASAREFDFCRHSNKCFSGHVTIFQLAFHNFPAYFFERLGILFSSDAYQRAAVEMSLLAYN</sequence>
<accession>A0A0B6Z161</accession>
<name>A0A0B6Z161_9EUPU</name>
<proteinExistence type="predicted"/>
<feature type="non-terminal residue" evidence="1">
    <location>
        <position position="67"/>
    </location>
</feature>
<evidence type="ECO:0000313" key="1">
    <source>
        <dbReference type="EMBL" id="CEK62319.1"/>
    </source>
</evidence>
<gene>
    <name evidence="1" type="primary">ORF44842</name>
</gene>